<sequence>MERTKLACHFCTVKKVKCDRLIPCGTCIRKGLERECIESSLEILSQSTIIRNKDDITNIMPIWQSYEYWIINIGLMKTRNMSSSSTIMSLEQELNVSEFWINYLQEKNSFDLLNFAIENLGTLFFSSVGDINDLFIQLEQYWRRKRHHEQENGKGSSTPEDYYWDALLWAIFTLSLYYASIDQLNEILDPKPIFNWLEIDIQDKWSETLQLTVYEGFLKCCLVLLKRTNYMMFPNVKLIQIFLILYNTTISLNLPSLTNNLVIQSIQLFKMFNLTTFKQYITDDTAMGLSKQVFSKMWYRLCFIDYFQSSPLKCIECHSEIPSLFQSASSYAALGMNIYQNNDTFELVCWKICSIDRDIEKTSDSTQRPLLKTIDAAKRELEKLNNSIKKLTKTKEKTTNSLFEEFILKFLETSVRWKMERLYLIYYQTSSSLDMFIFYTRSIIYQLVDNINRGFFLFNKFPYVLNIVSRIIGFLIFYNIFEPRPDMIQLADDMKELITVLPIIFGDSINRLGIIISRLESLGILWDKVQIIESKKGIIHPIFKIFQDDIRLISRFTYKKPLLIKSVTEIGERLLLSNKEFDSVFSNSEEDEADEFAVYEEFKTIIQAFQQEHNILEVIN</sequence>
<comment type="caution">
    <text evidence="5">The sequence shown here is derived from an EMBL/GenBank/DDBJ whole genome shotgun (WGS) entry which is preliminary data.</text>
</comment>
<protein>
    <recommendedName>
        <fullName evidence="4">Zn(2)-C6 fungal-type domain-containing protein</fullName>
    </recommendedName>
</protein>
<dbReference type="PANTHER" id="PTHR31001">
    <property type="entry name" value="UNCHARACTERIZED TRANSCRIPTIONAL REGULATORY PROTEIN"/>
    <property type="match status" value="1"/>
</dbReference>
<name>A0AAN7WNA5_9SACH</name>
<evidence type="ECO:0000256" key="3">
    <source>
        <dbReference type="SAM" id="Coils"/>
    </source>
</evidence>
<dbReference type="InterPro" id="IPR036864">
    <property type="entry name" value="Zn2-C6_fun-type_DNA-bd_sf"/>
</dbReference>
<evidence type="ECO:0000259" key="4">
    <source>
        <dbReference type="PROSITE" id="PS50048"/>
    </source>
</evidence>
<evidence type="ECO:0000313" key="6">
    <source>
        <dbReference type="Proteomes" id="UP001306508"/>
    </source>
</evidence>
<dbReference type="PROSITE" id="PS50048">
    <property type="entry name" value="ZN2_CY6_FUNGAL_2"/>
    <property type="match status" value="1"/>
</dbReference>
<evidence type="ECO:0000256" key="2">
    <source>
        <dbReference type="ARBA" id="ARBA00023242"/>
    </source>
</evidence>
<dbReference type="InterPro" id="IPR050613">
    <property type="entry name" value="Sec_Metabolite_Reg"/>
</dbReference>
<dbReference type="PROSITE" id="PS00463">
    <property type="entry name" value="ZN2_CY6_FUNGAL_1"/>
    <property type="match status" value="1"/>
</dbReference>
<gene>
    <name evidence="5" type="ORF">RI543_001481</name>
</gene>
<feature type="coiled-coil region" evidence="3">
    <location>
        <begin position="374"/>
        <end position="401"/>
    </location>
</feature>
<feature type="domain" description="Zn(2)-C6 fungal-type" evidence="4">
    <location>
        <begin position="7"/>
        <end position="38"/>
    </location>
</feature>
<dbReference type="Pfam" id="PF00172">
    <property type="entry name" value="Zn_clus"/>
    <property type="match status" value="1"/>
</dbReference>
<dbReference type="GO" id="GO:0005634">
    <property type="term" value="C:nucleus"/>
    <property type="evidence" value="ECO:0007669"/>
    <property type="project" value="UniProtKB-SubCell"/>
</dbReference>
<dbReference type="SUPFAM" id="SSF57701">
    <property type="entry name" value="Zn2/Cys6 DNA-binding domain"/>
    <property type="match status" value="1"/>
</dbReference>
<dbReference type="PANTHER" id="PTHR31001:SF90">
    <property type="entry name" value="CENTROMERE DNA-BINDING PROTEIN COMPLEX CBF3 SUBUNIT B"/>
    <property type="match status" value="1"/>
</dbReference>
<dbReference type="AlphaFoldDB" id="A0AAN7WNA5"/>
<dbReference type="InterPro" id="IPR031760">
    <property type="entry name" value="Cep3_C"/>
</dbReference>
<dbReference type="SMART" id="SM00066">
    <property type="entry name" value="GAL4"/>
    <property type="match status" value="1"/>
</dbReference>
<keyword evidence="6" id="KW-1185">Reference proteome</keyword>
<reference evidence="6" key="1">
    <citation type="submission" date="2023-07" db="EMBL/GenBank/DDBJ databases">
        <title>A draft genome of Kazachstania heterogenica Y-27499.</title>
        <authorList>
            <person name="Donic C."/>
            <person name="Kralova J.S."/>
            <person name="Fidel L."/>
            <person name="Ben-Dor S."/>
            <person name="Jung S."/>
        </authorList>
    </citation>
    <scope>NUCLEOTIDE SEQUENCE [LARGE SCALE GENOMIC DNA]</scope>
    <source>
        <strain evidence="6">Y27499</strain>
    </source>
</reference>
<evidence type="ECO:0000256" key="1">
    <source>
        <dbReference type="ARBA" id="ARBA00004123"/>
    </source>
</evidence>
<proteinExistence type="predicted"/>
<keyword evidence="3" id="KW-0175">Coiled coil</keyword>
<dbReference type="CDD" id="cd00067">
    <property type="entry name" value="GAL4"/>
    <property type="match status" value="1"/>
</dbReference>
<comment type="subcellular location">
    <subcellularLocation>
        <location evidence="1">Nucleus</location>
    </subcellularLocation>
</comment>
<dbReference type="EMBL" id="JAWIZZ010000038">
    <property type="protein sequence ID" value="KAK5781090.1"/>
    <property type="molecule type" value="Genomic_DNA"/>
</dbReference>
<dbReference type="GO" id="GO:0008270">
    <property type="term" value="F:zinc ion binding"/>
    <property type="evidence" value="ECO:0007669"/>
    <property type="project" value="InterPro"/>
</dbReference>
<dbReference type="GO" id="GO:0000981">
    <property type="term" value="F:DNA-binding transcription factor activity, RNA polymerase II-specific"/>
    <property type="evidence" value="ECO:0007669"/>
    <property type="project" value="InterPro"/>
</dbReference>
<accession>A0AAN7WNA5</accession>
<dbReference type="Gene3D" id="4.10.240.10">
    <property type="entry name" value="Zn(2)-C6 fungal-type DNA-binding domain"/>
    <property type="match status" value="1"/>
</dbReference>
<dbReference type="InterPro" id="IPR001138">
    <property type="entry name" value="Zn2Cys6_DnaBD"/>
</dbReference>
<keyword evidence="2" id="KW-0539">Nucleus</keyword>
<dbReference type="Proteomes" id="UP001306508">
    <property type="component" value="Unassembled WGS sequence"/>
</dbReference>
<dbReference type="Pfam" id="PF16846">
    <property type="entry name" value="Cep3"/>
    <property type="match status" value="1"/>
</dbReference>
<evidence type="ECO:0000313" key="5">
    <source>
        <dbReference type="EMBL" id="KAK5781090.1"/>
    </source>
</evidence>
<organism evidence="5 6">
    <name type="scientific">Arxiozyma heterogenica</name>
    <dbReference type="NCBI Taxonomy" id="278026"/>
    <lineage>
        <taxon>Eukaryota</taxon>
        <taxon>Fungi</taxon>
        <taxon>Dikarya</taxon>
        <taxon>Ascomycota</taxon>
        <taxon>Saccharomycotina</taxon>
        <taxon>Saccharomycetes</taxon>
        <taxon>Saccharomycetales</taxon>
        <taxon>Saccharomycetaceae</taxon>
        <taxon>Arxiozyma</taxon>
    </lineage>
</organism>